<reference evidence="6" key="1">
    <citation type="submission" date="2019-08" db="EMBL/GenBank/DDBJ databases">
        <title>The improved chromosome-level genome for the pearl oyster Pinctada fucata martensii using PacBio sequencing and Hi-C.</title>
        <authorList>
            <person name="Zheng Z."/>
        </authorList>
    </citation>
    <scope>NUCLEOTIDE SEQUENCE</scope>
    <source>
        <strain evidence="6">ZZ-2019</strain>
        <tissue evidence="6">Adductor muscle</tissue>
    </source>
</reference>
<name>A0AA89BYE9_PINIB</name>
<dbReference type="InterPro" id="IPR001073">
    <property type="entry name" value="C1q_dom"/>
</dbReference>
<gene>
    <name evidence="6" type="ORF">FSP39_004126</name>
</gene>
<dbReference type="SUPFAM" id="SSF57997">
    <property type="entry name" value="Tropomyosin"/>
    <property type="match status" value="1"/>
</dbReference>
<dbReference type="SUPFAM" id="SSF49842">
    <property type="entry name" value="TNF-like"/>
    <property type="match status" value="1"/>
</dbReference>
<feature type="domain" description="C1q" evidence="5">
    <location>
        <begin position="139"/>
        <end position="283"/>
    </location>
</feature>
<dbReference type="PROSITE" id="PS50871">
    <property type="entry name" value="C1Q"/>
    <property type="match status" value="1"/>
</dbReference>
<comment type="subcellular location">
    <subcellularLocation>
        <location evidence="1">Secreted</location>
    </subcellularLocation>
</comment>
<dbReference type="InterPro" id="IPR008983">
    <property type="entry name" value="Tumour_necrosis_fac-like_dom"/>
</dbReference>
<evidence type="ECO:0000256" key="2">
    <source>
        <dbReference type="ARBA" id="ARBA00022525"/>
    </source>
</evidence>
<dbReference type="EMBL" id="VSWD01000011">
    <property type="protein sequence ID" value="KAK3087284.1"/>
    <property type="molecule type" value="Genomic_DNA"/>
</dbReference>
<dbReference type="PANTHER" id="PTHR22923:SF102">
    <property type="entry name" value="CEREBELLIN 13-RELATED"/>
    <property type="match status" value="1"/>
</dbReference>
<dbReference type="Gene3D" id="1.20.5.340">
    <property type="match status" value="1"/>
</dbReference>
<comment type="caution">
    <text evidence="6">The sequence shown here is derived from an EMBL/GenBank/DDBJ whole genome shotgun (WGS) entry which is preliminary data.</text>
</comment>
<dbReference type="GO" id="GO:0005576">
    <property type="term" value="C:extracellular region"/>
    <property type="evidence" value="ECO:0007669"/>
    <property type="project" value="UniProtKB-SubCell"/>
</dbReference>
<dbReference type="AlphaFoldDB" id="A0AA89BYE9"/>
<organism evidence="6 7">
    <name type="scientific">Pinctada imbricata</name>
    <name type="common">Atlantic pearl-oyster</name>
    <name type="synonym">Pinctada martensii</name>
    <dbReference type="NCBI Taxonomy" id="66713"/>
    <lineage>
        <taxon>Eukaryota</taxon>
        <taxon>Metazoa</taxon>
        <taxon>Spiralia</taxon>
        <taxon>Lophotrochozoa</taxon>
        <taxon>Mollusca</taxon>
        <taxon>Bivalvia</taxon>
        <taxon>Autobranchia</taxon>
        <taxon>Pteriomorphia</taxon>
        <taxon>Pterioida</taxon>
        <taxon>Pterioidea</taxon>
        <taxon>Pteriidae</taxon>
        <taxon>Pinctada</taxon>
    </lineage>
</organism>
<keyword evidence="2" id="KW-0964">Secreted</keyword>
<dbReference type="PANTHER" id="PTHR22923">
    <property type="entry name" value="CEREBELLIN-RELATED"/>
    <property type="match status" value="1"/>
</dbReference>
<dbReference type="Proteomes" id="UP001186944">
    <property type="component" value="Unassembled WGS sequence"/>
</dbReference>
<sequence>MLGRLEHLHAEVQRLRASEAKVTDLQSEVKTLKSEVQTLELRLQNSESNVQSLESRLRSSESKLQSLLGSRLQGSEAKIQTLASNVQYSKLENKALQKELNNTKSFGPSNPKKDNVKKNILDTKIRGKRLIGSDIIPQLVPSATAFSAVITSKFDRNIGGLHVFVYDHVECNLGGSYNNITGIFTAPRSGVFAFLWTIVAEGNSNGDSNFGEIGTELLVNSQPKGRANTDTEVASDDDQATGFVIVQLNQGDVVYVRSVKGGAQGVLQKYTQGGWTFSGWQIA</sequence>
<keyword evidence="4" id="KW-0175">Coiled coil</keyword>
<evidence type="ECO:0000256" key="3">
    <source>
        <dbReference type="ARBA" id="ARBA00022729"/>
    </source>
</evidence>
<evidence type="ECO:0000259" key="5">
    <source>
        <dbReference type="PROSITE" id="PS50871"/>
    </source>
</evidence>
<evidence type="ECO:0000313" key="6">
    <source>
        <dbReference type="EMBL" id="KAK3087284.1"/>
    </source>
</evidence>
<evidence type="ECO:0000256" key="1">
    <source>
        <dbReference type="ARBA" id="ARBA00004613"/>
    </source>
</evidence>
<protein>
    <recommendedName>
        <fullName evidence="5">C1q domain-containing protein</fullName>
    </recommendedName>
</protein>
<dbReference type="Pfam" id="PF00386">
    <property type="entry name" value="C1q"/>
    <property type="match status" value="1"/>
</dbReference>
<keyword evidence="7" id="KW-1185">Reference proteome</keyword>
<keyword evidence="3" id="KW-0732">Signal</keyword>
<dbReference type="InterPro" id="IPR050822">
    <property type="entry name" value="Cerebellin_Synaptic_Org"/>
</dbReference>
<evidence type="ECO:0000256" key="4">
    <source>
        <dbReference type="SAM" id="Coils"/>
    </source>
</evidence>
<dbReference type="Gene3D" id="2.60.120.40">
    <property type="match status" value="1"/>
</dbReference>
<evidence type="ECO:0000313" key="7">
    <source>
        <dbReference type="Proteomes" id="UP001186944"/>
    </source>
</evidence>
<dbReference type="SMART" id="SM00110">
    <property type="entry name" value="C1Q"/>
    <property type="match status" value="1"/>
</dbReference>
<proteinExistence type="predicted"/>
<feature type="coiled-coil region" evidence="4">
    <location>
        <begin position="15"/>
        <end position="70"/>
    </location>
</feature>
<accession>A0AA89BYE9</accession>